<protein>
    <recommendedName>
        <fullName evidence="3">KATNIP domain-containing protein</fullName>
    </recommendedName>
</protein>
<feature type="compositionally biased region" description="Low complexity" evidence="2">
    <location>
        <begin position="183"/>
        <end position="197"/>
    </location>
</feature>
<sequence length="1872" mass="218119">MKPQQKKQQQQLREKGFDTFISGANKDRVNQKNKNQLKLKTRNVKKWNDEHSQSQKIGTLDHDDLEVLRKSLVQGNVLSKSQQDLLEKLQKDTPIDHRYDPHFSQLLDSDNDELDEHQIQEEEDLCQSEGEDNDEEAYRDDFENTKPQIQPVVQQSQPQKVIQVVNLPATKPRPISAISEHAQSQQQLPQQVRQPSSEIKPPPLTKPETKQYASKPQLRANSVTKQEDIKNDNNSFKAPQTSQSQKPQEQPKDQLEELFEKIEKLSSNEKQKLILFLNKNTINLEEKTDRSEMQNEQSQQKLSLEMPIKQQKQQKELQIIENKPKEQVQLTMPQQISNNNQPPLQMPQIETKKRNKSINNIIQMQQDFVKEEKAQIIIEKNTDLLIDKNSQLKMRILSTWGNPSLVGLTEIELYATDGSKVQLKPYNIKMSNAQSLKLPEILINGKFLTKDAVNMWLGSMPDPPKTIDIEISYDDDVMLGGIKVYNYNKSLIDSVKGVRDMEILCRQNGKVISKIVEIKKGTGFEIDDYGTEIQIIDNFKFPNLQNTQSKFAQKLRGQIDQSDVIEKKQEKLEDSKPPPSRKGKGPIVVDVFKGERLDTGKTDKKIEQTQQPNNNQPNQQQNIEPRRRRDNPQPTQDYLEETLQYFNITQQGRLKPVQRQDIIEEPAPIPKYEEIDALDFFFKGQQRPNNIQQKPQLSKWETPSQQQIPSQIIQQPNKNNYRQQTQENAQLIKELLNQPLINQVPVKKAKKQVSLPTLPQVRVITIHIHSTWGDKYYVGLNGIEIFNEAGKQIEISDPYSQVKADPSDINVLPEYFNDPRTPDKLVDGVYYTQSDMHVWLSPFQRGKINKITIDLNDKKKISMIRIWNYNKSRIHSFRGAKDISLFFDNQIVFRGDIKKGFGNMNLQRVINQNEQPFELFLFTNDEGIISQIAKNDWINSQEFQTIQHDYQNERPNTGNADSEVRPTTSAKVTNLQNEIKQARQQEQTQQRQEKQQIQRALVNQNSNGIICRYLQIKLLRPWADQPYIGLTGVEIYGKEGKIQVKNIKSDYQSDGEKGNIISLINGINVTTNDMNMYILPFQPGRCITLTFTFDIPQLITSIRIWNYNKSYDDTFRGAKFISLQNDQGIISNCIALKRAPGCDTYDYAQTITIPSKEHVFEETTQVQKQLRCEYEINNLMVGHELKIQLITTFGDIHYIGLNGLEILDYKGRQVQGNIGAEPSSVRILQSMRGDKRVVENLLDGINETQNDTHMWLAPFTNRCFDHSQDPQINTLYFGSEQPFALGCIIFWNYTKTPTRGVHEIAISLDDYIIYRGYLRQAGNDGNQTVVLFYRDMQLMERFSGKYYTEFGQKQSAGYKNEEKGTRQVQTYALLERPITRVKGSSVNFVQILMELQMSNMFIHNQSIVYQQLNNEQALYTKYSSKKSKKFEDFFAKTPAKWVIDFKDHLHLQDDDEYLKRFYPRDQQHQKLKSLLDYYRYHYNLPRIFYGVLAEIAISFFEKKKRFEYRRIKKMLGIPYDESSQSTQYEKMNQDIQVLNSITKFTEQSTKSILNEFFKIQTNDGQINIDETWLTMQQYELRVPQLNKNYAPQNLKLLKKLVQNHSREKIKLNLPFHLLKGKTVSNIRNSQNQSPERINPTQKSSSQQHINSSQEDCEFKSIMKSKVLTLSQQNKIKIQNIFKNKNEIDQNYYINTQGKRSNTHFITSTRSISSEQLNTEQIRLSQINLNGQDRQSQDKLINYVKHIPIHPSSQFIFQNEGSPSKKNQQLIQVYSNNISSKVKTQPKKSPQKQRNFHHTNSQSTKSDITKALLQNFEKIYPCHQQKIKMDDPYHNNNKRKQYQNNSEMYRLQTENKQLIATVKNRVKSILKKK</sequence>
<dbReference type="InterPro" id="IPR026704">
    <property type="entry name" value="KATNIP"/>
</dbReference>
<gene>
    <name evidence="4" type="ORF">POCTA_138.1.T0760204</name>
</gene>
<feature type="domain" description="KATNIP" evidence="3">
    <location>
        <begin position="731"/>
        <end position="899"/>
    </location>
</feature>
<feature type="region of interest" description="Disordered" evidence="2">
    <location>
        <begin position="180"/>
        <end position="253"/>
    </location>
</feature>
<feature type="compositionally biased region" description="Polar residues" evidence="2">
    <location>
        <begin position="211"/>
        <end position="224"/>
    </location>
</feature>
<dbReference type="OrthoDB" id="304622at2759"/>
<dbReference type="Proteomes" id="UP000683925">
    <property type="component" value="Unassembled WGS sequence"/>
</dbReference>
<feature type="compositionally biased region" description="Polar residues" evidence="2">
    <location>
        <begin position="1626"/>
        <end position="1653"/>
    </location>
</feature>
<feature type="compositionally biased region" description="Polar residues" evidence="2">
    <location>
        <begin position="232"/>
        <end position="248"/>
    </location>
</feature>
<feature type="compositionally biased region" description="Low complexity" evidence="2">
    <location>
        <begin position="146"/>
        <end position="160"/>
    </location>
</feature>
<feature type="region of interest" description="Disordered" evidence="2">
    <location>
        <begin position="1779"/>
        <end position="1806"/>
    </location>
</feature>
<feature type="coiled-coil region" evidence="1">
    <location>
        <begin position="965"/>
        <end position="995"/>
    </location>
</feature>
<dbReference type="InterPro" id="IPR027859">
    <property type="entry name" value="KATNIP_dom"/>
</dbReference>
<organism evidence="4 5">
    <name type="scientific">Paramecium octaurelia</name>
    <dbReference type="NCBI Taxonomy" id="43137"/>
    <lineage>
        <taxon>Eukaryota</taxon>
        <taxon>Sar</taxon>
        <taxon>Alveolata</taxon>
        <taxon>Ciliophora</taxon>
        <taxon>Intramacronucleata</taxon>
        <taxon>Oligohymenophorea</taxon>
        <taxon>Peniculida</taxon>
        <taxon>Parameciidae</taxon>
        <taxon>Paramecium</taxon>
    </lineage>
</organism>
<proteinExistence type="predicted"/>
<evidence type="ECO:0000256" key="1">
    <source>
        <dbReference type="SAM" id="Coils"/>
    </source>
</evidence>
<feature type="region of interest" description="Disordered" evidence="2">
    <location>
        <begin position="113"/>
        <end position="160"/>
    </location>
</feature>
<evidence type="ECO:0000259" key="3">
    <source>
        <dbReference type="Pfam" id="PF14652"/>
    </source>
</evidence>
<accession>A0A8S1VZI8</accession>
<dbReference type="EMBL" id="CAJJDP010000075">
    <property type="protein sequence ID" value="CAD8181219.1"/>
    <property type="molecule type" value="Genomic_DNA"/>
</dbReference>
<dbReference type="PANTHER" id="PTHR21534">
    <property type="entry name" value="KATANIN-INTERACTING PROTEIN"/>
    <property type="match status" value="1"/>
</dbReference>
<comment type="caution">
    <text evidence="4">The sequence shown here is derived from an EMBL/GenBank/DDBJ whole genome shotgun (WGS) entry which is preliminary data.</text>
</comment>
<feature type="compositionally biased region" description="Basic and acidic residues" evidence="2">
    <location>
        <begin position="592"/>
        <end position="607"/>
    </location>
</feature>
<feature type="domain" description="KATNIP" evidence="3">
    <location>
        <begin position="442"/>
        <end position="557"/>
    </location>
</feature>
<reference evidence="4" key="1">
    <citation type="submission" date="2021-01" db="EMBL/GenBank/DDBJ databases">
        <authorList>
            <consortium name="Genoscope - CEA"/>
            <person name="William W."/>
        </authorList>
    </citation>
    <scope>NUCLEOTIDE SEQUENCE</scope>
</reference>
<feature type="compositionally biased region" description="Basic and acidic residues" evidence="2">
    <location>
        <begin position="567"/>
        <end position="576"/>
    </location>
</feature>
<keyword evidence="1" id="KW-0175">Coiled coil</keyword>
<dbReference type="Pfam" id="PF14652">
    <property type="entry name" value="DUF4457"/>
    <property type="match status" value="4"/>
</dbReference>
<feature type="region of interest" description="Disordered" evidence="2">
    <location>
        <begin position="567"/>
        <end position="634"/>
    </location>
</feature>
<evidence type="ECO:0000313" key="5">
    <source>
        <dbReference type="Proteomes" id="UP000683925"/>
    </source>
</evidence>
<feature type="compositionally biased region" description="Basic residues" evidence="2">
    <location>
        <begin position="35"/>
        <end position="45"/>
    </location>
</feature>
<name>A0A8S1VZI8_PAROT</name>
<keyword evidence="5" id="KW-1185">Reference proteome</keyword>
<dbReference type="OMA" id="PNNIQQK"/>
<feature type="compositionally biased region" description="Basic and acidic residues" evidence="2">
    <location>
        <begin position="46"/>
        <end position="61"/>
    </location>
</feature>
<feature type="compositionally biased region" description="Low complexity" evidence="2">
    <location>
        <begin position="610"/>
        <end position="622"/>
    </location>
</feature>
<feature type="compositionally biased region" description="Acidic residues" evidence="2">
    <location>
        <begin position="113"/>
        <end position="138"/>
    </location>
</feature>
<feature type="compositionally biased region" description="Basic residues" evidence="2">
    <location>
        <begin position="1783"/>
        <end position="1796"/>
    </location>
</feature>
<feature type="region of interest" description="Disordered" evidence="2">
    <location>
        <begin position="1"/>
        <end position="61"/>
    </location>
</feature>
<feature type="domain" description="KATNIP" evidence="3">
    <location>
        <begin position="1016"/>
        <end position="1321"/>
    </location>
</feature>
<evidence type="ECO:0000256" key="2">
    <source>
        <dbReference type="SAM" id="MobiDB-lite"/>
    </source>
</evidence>
<feature type="region of interest" description="Disordered" evidence="2">
    <location>
        <begin position="1626"/>
        <end position="1654"/>
    </location>
</feature>
<evidence type="ECO:0000313" key="4">
    <source>
        <dbReference type="EMBL" id="CAD8181219.1"/>
    </source>
</evidence>
<dbReference type="PANTHER" id="PTHR21534:SF0">
    <property type="entry name" value="KATANIN-INTERACTING PROTEIN"/>
    <property type="match status" value="1"/>
</dbReference>
<feature type="domain" description="KATNIP" evidence="3">
    <location>
        <begin position="354"/>
        <end position="434"/>
    </location>
</feature>
<feature type="compositionally biased region" description="Low complexity" evidence="2">
    <location>
        <begin position="1"/>
        <end position="11"/>
    </location>
</feature>